<gene>
    <name evidence="3" type="ORF">HUK84_08375</name>
</gene>
<sequence length="178" mass="18437">MFDAIDARLADRGRRSGLVVLVNNAGVADGASTDATTSDLFDRQFASDVNAVFLTTGVARSRMGTGMRIVNRSSVLSPRVFETANGFVPISAYAAAKAAVDTLTRHYAVNAVAPGPVDADMNAGWLRTDEGKAVTQAASPFGRVGMPENVAGVVAFLAGPGAQWTTGQVIDASGGYRL</sequence>
<dbReference type="PANTHER" id="PTHR48107:SF7">
    <property type="entry name" value="RE15974P"/>
    <property type="match status" value="1"/>
</dbReference>
<dbReference type="PROSITE" id="PS00061">
    <property type="entry name" value="ADH_SHORT"/>
    <property type="match status" value="1"/>
</dbReference>
<comment type="caution">
    <text evidence="3">The sequence shown here is derived from an EMBL/GenBank/DDBJ whole genome shotgun (WGS) entry which is preliminary data.</text>
</comment>
<name>A0A7Y7M4S1_9PROT</name>
<evidence type="ECO:0000313" key="3">
    <source>
        <dbReference type="EMBL" id="NVN11155.1"/>
    </source>
</evidence>
<comment type="similarity">
    <text evidence="1">Belongs to the short-chain dehydrogenases/reductases (SDR) family.</text>
</comment>
<evidence type="ECO:0000313" key="4">
    <source>
        <dbReference type="Proteomes" id="UP000534870"/>
    </source>
</evidence>
<dbReference type="Proteomes" id="UP000534870">
    <property type="component" value="Unassembled WGS sequence"/>
</dbReference>
<dbReference type="InterPro" id="IPR036291">
    <property type="entry name" value="NAD(P)-bd_dom_sf"/>
</dbReference>
<dbReference type="PANTHER" id="PTHR48107">
    <property type="entry name" value="NADPH-DEPENDENT ALDEHYDE REDUCTASE-LIKE PROTEIN, CHLOROPLASTIC-RELATED"/>
    <property type="match status" value="1"/>
</dbReference>
<proteinExistence type="inferred from homology"/>
<dbReference type="InterPro" id="IPR002347">
    <property type="entry name" value="SDR_fam"/>
</dbReference>
<dbReference type="Pfam" id="PF13561">
    <property type="entry name" value="adh_short_C2"/>
    <property type="match status" value="1"/>
</dbReference>
<keyword evidence="2" id="KW-0560">Oxidoreductase</keyword>
<evidence type="ECO:0000256" key="1">
    <source>
        <dbReference type="ARBA" id="ARBA00006484"/>
    </source>
</evidence>
<dbReference type="SUPFAM" id="SSF51735">
    <property type="entry name" value="NAD(P)-binding Rossmann-fold domains"/>
    <property type="match status" value="1"/>
</dbReference>
<accession>A0A7Y7M4S1</accession>
<reference evidence="3 4" key="1">
    <citation type="submission" date="2020-06" db="EMBL/GenBank/DDBJ databases">
        <title>Description of novel acetic acid bacteria.</title>
        <authorList>
            <person name="Sombolestani A."/>
        </authorList>
    </citation>
    <scope>NUCLEOTIDE SEQUENCE [LARGE SCALE GENOMIC DNA]</scope>
    <source>
        <strain evidence="3 4">LMG 31431</strain>
    </source>
</reference>
<dbReference type="PRINTS" id="PR00081">
    <property type="entry name" value="GDHRDH"/>
</dbReference>
<dbReference type="InterPro" id="IPR020904">
    <property type="entry name" value="Sc_DH/Rdtase_CS"/>
</dbReference>
<dbReference type="PRINTS" id="PR00080">
    <property type="entry name" value="SDRFAMILY"/>
</dbReference>
<protein>
    <submittedName>
        <fullName evidence="3">SDR family oxidoreductase</fullName>
    </submittedName>
</protein>
<dbReference type="RefSeq" id="WP_176639893.1">
    <property type="nucleotide sequence ID" value="NZ_JABXXP010000125.1"/>
</dbReference>
<organism evidence="3 4">
    <name type="scientific">Nguyenibacter vanlangensis</name>
    <dbReference type="NCBI Taxonomy" id="1216886"/>
    <lineage>
        <taxon>Bacteria</taxon>
        <taxon>Pseudomonadati</taxon>
        <taxon>Pseudomonadota</taxon>
        <taxon>Alphaproteobacteria</taxon>
        <taxon>Acetobacterales</taxon>
        <taxon>Acetobacteraceae</taxon>
        <taxon>Nguyenibacter</taxon>
    </lineage>
</organism>
<dbReference type="EMBL" id="JABXXP010000125">
    <property type="protein sequence ID" value="NVN11155.1"/>
    <property type="molecule type" value="Genomic_DNA"/>
</dbReference>
<evidence type="ECO:0000256" key="2">
    <source>
        <dbReference type="ARBA" id="ARBA00023002"/>
    </source>
</evidence>
<dbReference type="Gene3D" id="3.40.50.720">
    <property type="entry name" value="NAD(P)-binding Rossmann-like Domain"/>
    <property type="match status" value="1"/>
</dbReference>
<dbReference type="AlphaFoldDB" id="A0A7Y7M4S1"/>
<dbReference type="GO" id="GO:0016614">
    <property type="term" value="F:oxidoreductase activity, acting on CH-OH group of donors"/>
    <property type="evidence" value="ECO:0007669"/>
    <property type="project" value="UniProtKB-ARBA"/>
</dbReference>